<dbReference type="EMBL" id="KT944070">
    <property type="protein sequence ID" value="ALU64614.1"/>
    <property type="molecule type" value="Genomic_DNA"/>
</dbReference>
<accession>A0A0U3AUA7</accession>
<sequence>MFRCAVYKLKLRRVNQMKITFESAGAKVGHGNGAIISP</sequence>
<evidence type="ECO:0000313" key="1">
    <source>
        <dbReference type="EMBL" id="ALU64614.1"/>
    </source>
</evidence>
<dbReference type="AlphaFoldDB" id="A0A0U3AUA7"/>
<protein>
    <submittedName>
        <fullName evidence="1">Uncharacterized protein</fullName>
    </submittedName>
</protein>
<organism evidence="1">
    <name type="scientific">Rhizobium leguminosarum bv. viciae</name>
    <dbReference type="NCBI Taxonomy" id="387"/>
    <lineage>
        <taxon>Bacteria</taxon>
        <taxon>Pseudomonadati</taxon>
        <taxon>Pseudomonadota</taxon>
        <taxon>Alphaproteobacteria</taxon>
        <taxon>Hyphomicrobiales</taxon>
        <taxon>Rhizobiaceae</taxon>
        <taxon>Rhizobium/Agrobacterium group</taxon>
        <taxon>Rhizobium</taxon>
    </lineage>
</organism>
<name>A0A0U3AUA7_RHILV</name>
<proteinExistence type="predicted"/>
<reference evidence="1" key="1">
    <citation type="submission" date="2015-10" db="EMBL/GenBank/DDBJ databases">
        <title>Comparative analysis of sym-gene organization in Rhizobium leguminosarum bv. viciae strains, isolated from different host plants and demonstrating clear differences in symbiotic specificity.</title>
        <authorList>
            <person name="Chirak E.R."/>
            <person name="Kimeklis A.K."/>
            <person name="Andronov E.E."/>
        </authorList>
    </citation>
    <scope>NUCLEOTIDE SEQUENCE</scope>
    <source>
        <strain evidence="1">Vaf12</strain>
    </source>
</reference>